<organism evidence="2 3">
    <name type="scientific">Gigaspora margarita</name>
    <dbReference type="NCBI Taxonomy" id="4874"/>
    <lineage>
        <taxon>Eukaryota</taxon>
        <taxon>Fungi</taxon>
        <taxon>Fungi incertae sedis</taxon>
        <taxon>Mucoromycota</taxon>
        <taxon>Glomeromycotina</taxon>
        <taxon>Glomeromycetes</taxon>
        <taxon>Diversisporales</taxon>
        <taxon>Gigasporaceae</taxon>
        <taxon>Gigaspora</taxon>
    </lineage>
</organism>
<feature type="compositionally biased region" description="Polar residues" evidence="1">
    <location>
        <begin position="47"/>
        <end position="59"/>
    </location>
</feature>
<feature type="region of interest" description="Disordered" evidence="1">
    <location>
        <begin position="47"/>
        <end position="76"/>
    </location>
</feature>
<dbReference type="EMBL" id="WTPW01001385">
    <property type="protein sequence ID" value="KAF0438417.1"/>
    <property type="molecule type" value="Genomic_DNA"/>
</dbReference>
<dbReference type="AlphaFoldDB" id="A0A8H3XBD3"/>
<gene>
    <name evidence="2" type="ORF">F8M41_004245</name>
</gene>
<name>A0A8H3XBD3_GIGMA</name>
<reference evidence="2 3" key="1">
    <citation type="journal article" date="2019" name="Environ. Microbiol.">
        <title>At the nexus of three kingdoms: the genome of the mycorrhizal fungus Gigaspora margarita provides insights into plant, endobacterial and fungal interactions.</title>
        <authorList>
            <person name="Venice F."/>
            <person name="Ghignone S."/>
            <person name="Salvioli di Fossalunga A."/>
            <person name="Amselem J."/>
            <person name="Novero M."/>
            <person name="Xianan X."/>
            <person name="Sedzielewska Toro K."/>
            <person name="Morin E."/>
            <person name="Lipzen A."/>
            <person name="Grigoriev I.V."/>
            <person name="Henrissat B."/>
            <person name="Martin F.M."/>
            <person name="Bonfante P."/>
        </authorList>
    </citation>
    <scope>NUCLEOTIDE SEQUENCE [LARGE SCALE GENOMIC DNA]</scope>
    <source>
        <strain evidence="2 3">BEG34</strain>
    </source>
</reference>
<feature type="compositionally biased region" description="Polar residues" evidence="1">
    <location>
        <begin position="67"/>
        <end position="76"/>
    </location>
</feature>
<proteinExistence type="predicted"/>
<dbReference type="OrthoDB" id="2425026at2759"/>
<comment type="caution">
    <text evidence="2">The sequence shown here is derived from an EMBL/GenBank/DDBJ whole genome shotgun (WGS) entry which is preliminary data.</text>
</comment>
<evidence type="ECO:0000256" key="1">
    <source>
        <dbReference type="SAM" id="MobiDB-lite"/>
    </source>
</evidence>
<protein>
    <submittedName>
        <fullName evidence="2">Uncharacterized protein</fullName>
    </submittedName>
</protein>
<keyword evidence="3" id="KW-1185">Reference proteome</keyword>
<accession>A0A8H3XBD3</accession>
<evidence type="ECO:0000313" key="3">
    <source>
        <dbReference type="Proteomes" id="UP000439903"/>
    </source>
</evidence>
<evidence type="ECO:0000313" key="2">
    <source>
        <dbReference type="EMBL" id="KAF0438417.1"/>
    </source>
</evidence>
<dbReference type="Proteomes" id="UP000439903">
    <property type="component" value="Unassembled WGS sequence"/>
</dbReference>
<sequence length="76" mass="8786">MHVEYFLLLEVKGKNAFADLYKNLYAVVKSLHSYELIVKNEYKDNSQVNNQENSANQVHEQQKPIVVTNSNNQCLS</sequence>